<keyword evidence="6" id="KW-1185">Reference proteome</keyword>
<dbReference type="EMBL" id="JAQFWQ010000067">
    <property type="protein sequence ID" value="MDA2813081.1"/>
    <property type="molecule type" value="Genomic_DNA"/>
</dbReference>
<gene>
    <name evidence="5" type="ORF">O4J56_20715</name>
</gene>
<evidence type="ECO:0000256" key="3">
    <source>
        <dbReference type="SAM" id="MobiDB-lite"/>
    </source>
</evidence>
<dbReference type="GO" id="GO:0005524">
    <property type="term" value="F:ATP binding"/>
    <property type="evidence" value="ECO:0007669"/>
    <property type="project" value="UniProtKB-KW"/>
</dbReference>
<dbReference type="PANTHER" id="PTHR42794:SF2">
    <property type="entry name" value="ABC TRANSPORTER ATP-BINDING PROTEIN"/>
    <property type="match status" value="1"/>
</dbReference>
<dbReference type="Proteomes" id="UP001527866">
    <property type="component" value="Unassembled WGS sequence"/>
</dbReference>
<dbReference type="InterPro" id="IPR027417">
    <property type="entry name" value="P-loop_NTPase"/>
</dbReference>
<feature type="domain" description="ABC transporter" evidence="4">
    <location>
        <begin position="3"/>
        <end position="235"/>
    </location>
</feature>
<keyword evidence="2 5" id="KW-0067">ATP-binding</keyword>
<dbReference type="SMART" id="SM00382">
    <property type="entry name" value="AAA"/>
    <property type="match status" value="1"/>
</dbReference>
<evidence type="ECO:0000259" key="4">
    <source>
        <dbReference type="PROSITE" id="PS50893"/>
    </source>
</evidence>
<dbReference type="PROSITE" id="PS00211">
    <property type="entry name" value="ABC_TRANSPORTER_1"/>
    <property type="match status" value="1"/>
</dbReference>
<reference evidence="5 6" key="1">
    <citation type="submission" date="2023-01" db="EMBL/GenBank/DDBJ databases">
        <title>Draft genome sequence of Nocardiopsis sp. RSe5-2 isolated from halophytes.</title>
        <authorList>
            <person name="Duangmal K."/>
            <person name="Chantavorakit T."/>
        </authorList>
    </citation>
    <scope>NUCLEOTIDE SEQUENCE [LARGE SCALE GENOMIC DNA]</scope>
    <source>
        <strain evidence="5 6">RSe5-2</strain>
    </source>
</reference>
<dbReference type="RefSeq" id="WP_270687876.1">
    <property type="nucleotide sequence ID" value="NZ_JAQFWQ010000067.1"/>
</dbReference>
<organism evidence="5 6">
    <name type="scientific">Nocardiopsis endophytica</name>
    <dbReference type="NCBI Taxonomy" id="3018445"/>
    <lineage>
        <taxon>Bacteria</taxon>
        <taxon>Bacillati</taxon>
        <taxon>Actinomycetota</taxon>
        <taxon>Actinomycetes</taxon>
        <taxon>Streptosporangiales</taxon>
        <taxon>Nocardiopsidaceae</taxon>
        <taxon>Nocardiopsis</taxon>
    </lineage>
</organism>
<dbReference type="InterPro" id="IPR017871">
    <property type="entry name" value="ABC_transporter-like_CS"/>
</dbReference>
<keyword evidence="1" id="KW-0547">Nucleotide-binding</keyword>
<dbReference type="Gene3D" id="3.40.50.300">
    <property type="entry name" value="P-loop containing nucleotide triphosphate hydrolases"/>
    <property type="match status" value="1"/>
</dbReference>
<dbReference type="Pfam" id="PF00005">
    <property type="entry name" value="ABC_tran"/>
    <property type="match status" value="1"/>
</dbReference>
<dbReference type="InterPro" id="IPR003593">
    <property type="entry name" value="AAA+_ATPase"/>
</dbReference>
<protein>
    <submittedName>
        <fullName evidence="5">ABC transporter ATP-binding protein</fullName>
    </submittedName>
</protein>
<accession>A0ABT4U8N5</accession>
<comment type="caution">
    <text evidence="5">The sequence shown here is derived from an EMBL/GenBank/DDBJ whole genome shotgun (WGS) entry which is preliminary data.</text>
</comment>
<dbReference type="PROSITE" id="PS50893">
    <property type="entry name" value="ABC_TRANSPORTER_2"/>
    <property type="match status" value="1"/>
</dbReference>
<evidence type="ECO:0000313" key="5">
    <source>
        <dbReference type="EMBL" id="MDA2813081.1"/>
    </source>
</evidence>
<sequence>MRLRIRGLTAGWTRVPTVDGVDADVPEGGLTALVGPNGSGKSTLLKTVYRALRPRAGRRLLGEEDLLGLDRREAARRVGVLGQDQGGGFDFTAEEAVALGRVPHTGPFGGLGAADREAVAEALERTGCAAFADRPLSRLSGGERQRVLLARALAQRPRLLVLDEPTNHLDPRHQFAVLELVAGLGTTVLAALHTLDLAAAYADRVVALRAGRVAAAGTPAEVFAPEPLRAVFGLEGTLLADPVTGRPRLLTRPAGAPAAPGGSGTPGRAAHAPRR</sequence>
<dbReference type="CDD" id="cd03214">
    <property type="entry name" value="ABC_Iron-Siderophores_B12_Hemin"/>
    <property type="match status" value="1"/>
</dbReference>
<dbReference type="SUPFAM" id="SSF52540">
    <property type="entry name" value="P-loop containing nucleoside triphosphate hydrolases"/>
    <property type="match status" value="1"/>
</dbReference>
<dbReference type="PANTHER" id="PTHR42794">
    <property type="entry name" value="HEMIN IMPORT ATP-BINDING PROTEIN HMUV"/>
    <property type="match status" value="1"/>
</dbReference>
<dbReference type="InterPro" id="IPR003439">
    <property type="entry name" value="ABC_transporter-like_ATP-bd"/>
</dbReference>
<proteinExistence type="predicted"/>
<name>A0ABT4U8N5_9ACTN</name>
<evidence type="ECO:0000313" key="6">
    <source>
        <dbReference type="Proteomes" id="UP001527866"/>
    </source>
</evidence>
<evidence type="ECO:0000256" key="2">
    <source>
        <dbReference type="ARBA" id="ARBA00022840"/>
    </source>
</evidence>
<feature type="region of interest" description="Disordered" evidence="3">
    <location>
        <begin position="246"/>
        <end position="275"/>
    </location>
</feature>
<evidence type="ECO:0000256" key="1">
    <source>
        <dbReference type="ARBA" id="ARBA00022741"/>
    </source>
</evidence>